<proteinExistence type="inferred from homology"/>
<dbReference type="Pfam" id="PF00583">
    <property type="entry name" value="Acetyltransf_1"/>
    <property type="match status" value="1"/>
</dbReference>
<dbReference type="Pfam" id="PF04055">
    <property type="entry name" value="Radical_SAM"/>
    <property type="match status" value="1"/>
</dbReference>
<evidence type="ECO:0000256" key="1">
    <source>
        <dbReference type="ARBA" id="ARBA00001966"/>
    </source>
</evidence>
<comment type="pathway">
    <text evidence="3">tRNA modification; 5-methoxycarbonylmethyl-2-thiouridine-tRNA biosynthesis.</text>
</comment>
<evidence type="ECO:0000256" key="4">
    <source>
        <dbReference type="ARBA" id="ARBA00005494"/>
    </source>
</evidence>
<dbReference type="SFLD" id="SFLDF00344">
    <property type="entry name" value="ELP3-like"/>
    <property type="match status" value="1"/>
</dbReference>
<evidence type="ECO:0000259" key="21">
    <source>
        <dbReference type="PROSITE" id="PS51918"/>
    </source>
</evidence>
<keyword evidence="16" id="KW-0012">Acyltransferase</keyword>
<dbReference type="GO" id="GO:0051539">
    <property type="term" value="F:4 iron, 4 sulfur cluster binding"/>
    <property type="evidence" value="ECO:0007669"/>
    <property type="project" value="UniProtKB-KW"/>
</dbReference>
<organism evidence="22 23">
    <name type="scientific">Apatococcus lobatus</name>
    <dbReference type="NCBI Taxonomy" id="904363"/>
    <lineage>
        <taxon>Eukaryota</taxon>
        <taxon>Viridiplantae</taxon>
        <taxon>Chlorophyta</taxon>
        <taxon>core chlorophytes</taxon>
        <taxon>Trebouxiophyceae</taxon>
        <taxon>Chlorellales</taxon>
        <taxon>Chlorellaceae</taxon>
        <taxon>Apatococcus</taxon>
    </lineage>
</organism>
<dbReference type="InterPro" id="IPR058240">
    <property type="entry name" value="rSAM_sf"/>
</dbReference>
<dbReference type="SUPFAM" id="SSF102114">
    <property type="entry name" value="Radical SAM enzymes"/>
    <property type="match status" value="1"/>
</dbReference>
<dbReference type="InterPro" id="IPR006843">
    <property type="entry name" value="PAP/fibrillin_dom"/>
</dbReference>
<dbReference type="AlphaFoldDB" id="A0AAW1R4B4"/>
<reference evidence="22 23" key="1">
    <citation type="journal article" date="2024" name="Nat. Commun.">
        <title>Phylogenomics reveals the evolutionary origins of lichenization in chlorophyte algae.</title>
        <authorList>
            <person name="Puginier C."/>
            <person name="Libourel C."/>
            <person name="Otte J."/>
            <person name="Skaloud P."/>
            <person name="Haon M."/>
            <person name="Grisel S."/>
            <person name="Petersen M."/>
            <person name="Berrin J.G."/>
            <person name="Delaux P.M."/>
            <person name="Dal Grande F."/>
            <person name="Keller J."/>
        </authorList>
    </citation>
    <scope>NUCLEOTIDE SEQUENCE [LARGE SCALE GENOMIC DNA]</scope>
    <source>
        <strain evidence="22 23">SAG 2145</strain>
    </source>
</reference>
<evidence type="ECO:0000256" key="19">
    <source>
        <dbReference type="ARBA" id="ARBA00047372"/>
    </source>
</evidence>
<evidence type="ECO:0000256" key="17">
    <source>
        <dbReference type="ARBA" id="ARBA00030769"/>
    </source>
</evidence>
<evidence type="ECO:0000256" key="12">
    <source>
        <dbReference type="ARBA" id="ARBA00022723"/>
    </source>
</evidence>
<dbReference type="Pfam" id="PF16199">
    <property type="entry name" value="Radical_SAM_C"/>
    <property type="match status" value="1"/>
</dbReference>
<dbReference type="CDD" id="cd04301">
    <property type="entry name" value="NAT_SF"/>
    <property type="match status" value="1"/>
</dbReference>
<feature type="domain" description="N-acetyltransferase" evidence="20">
    <location>
        <begin position="415"/>
        <end position="577"/>
    </location>
</feature>
<dbReference type="NCBIfam" id="TIGR01211">
    <property type="entry name" value="ELP3"/>
    <property type="match status" value="1"/>
</dbReference>
<keyword evidence="15" id="KW-0411">Iron-sulfur</keyword>
<dbReference type="PROSITE" id="PS51186">
    <property type="entry name" value="GNAT"/>
    <property type="match status" value="1"/>
</dbReference>
<keyword evidence="8" id="KW-0934">Plastid</keyword>
<evidence type="ECO:0000256" key="7">
    <source>
        <dbReference type="ARBA" id="ARBA00022555"/>
    </source>
</evidence>
<evidence type="ECO:0000256" key="6">
    <source>
        <dbReference type="ARBA" id="ARBA00022485"/>
    </source>
</evidence>
<evidence type="ECO:0000256" key="2">
    <source>
        <dbReference type="ARBA" id="ARBA00004474"/>
    </source>
</evidence>
<dbReference type="Pfam" id="PF04755">
    <property type="entry name" value="PAP_fibrillin"/>
    <property type="match status" value="1"/>
</dbReference>
<dbReference type="InterPro" id="IPR000182">
    <property type="entry name" value="GNAT_dom"/>
</dbReference>
<keyword evidence="9" id="KW-0808">Transferase</keyword>
<dbReference type="InterPro" id="IPR006638">
    <property type="entry name" value="Elp3/MiaA/NifB-like_rSAM"/>
</dbReference>
<dbReference type="Proteomes" id="UP001438707">
    <property type="component" value="Unassembled WGS sequence"/>
</dbReference>
<keyword evidence="13" id="KW-0694">RNA-binding</keyword>
<comment type="caution">
    <text evidence="22">The sequence shown here is derived from an EMBL/GenBank/DDBJ whole genome shotgun (WGS) entry which is preliminary data.</text>
</comment>
<evidence type="ECO:0000256" key="9">
    <source>
        <dbReference type="ARBA" id="ARBA00022679"/>
    </source>
</evidence>
<dbReference type="GO" id="GO:0009536">
    <property type="term" value="C:plastid"/>
    <property type="evidence" value="ECO:0007669"/>
    <property type="project" value="UniProtKB-SubCell"/>
</dbReference>
<keyword evidence="10" id="KW-0949">S-adenosyl-L-methionine</keyword>
<dbReference type="GO" id="GO:0046872">
    <property type="term" value="F:metal ion binding"/>
    <property type="evidence" value="ECO:0007669"/>
    <property type="project" value="UniProtKB-KW"/>
</dbReference>
<dbReference type="EC" id="2.3.1.311" evidence="18"/>
<dbReference type="InterPro" id="IPR007197">
    <property type="entry name" value="rSAM"/>
</dbReference>
<evidence type="ECO:0000256" key="15">
    <source>
        <dbReference type="ARBA" id="ARBA00023014"/>
    </source>
</evidence>
<dbReference type="Gene3D" id="3.40.630.30">
    <property type="match status" value="1"/>
</dbReference>
<dbReference type="EMBL" id="JALJOS010000016">
    <property type="protein sequence ID" value="KAK9828353.1"/>
    <property type="molecule type" value="Genomic_DNA"/>
</dbReference>
<keyword evidence="7" id="KW-0820">tRNA-binding</keyword>
<gene>
    <name evidence="22" type="ORF">WJX74_010385</name>
</gene>
<evidence type="ECO:0000256" key="3">
    <source>
        <dbReference type="ARBA" id="ARBA00005043"/>
    </source>
</evidence>
<dbReference type="InterPro" id="IPR016181">
    <property type="entry name" value="Acyl_CoA_acyltransferase"/>
</dbReference>
<accession>A0AAW1R4B4</accession>
<keyword evidence="23" id="KW-1185">Reference proteome</keyword>
<dbReference type="GO" id="GO:0005634">
    <property type="term" value="C:nucleus"/>
    <property type="evidence" value="ECO:0007669"/>
    <property type="project" value="TreeGrafter"/>
</dbReference>
<comment type="subcellular location">
    <subcellularLocation>
        <location evidence="2">Plastid</location>
    </subcellularLocation>
</comment>
<dbReference type="SMART" id="SM00729">
    <property type="entry name" value="Elp3"/>
    <property type="match status" value="1"/>
</dbReference>
<protein>
    <recommendedName>
        <fullName evidence="5">Elongator complex protein 3</fullName>
        <ecNumber evidence="18">2.3.1.311</ecNumber>
    </recommendedName>
    <alternativeName>
        <fullName evidence="17">tRNA uridine(34) acetyltransferase</fullName>
    </alternativeName>
</protein>
<dbReference type="InterPro" id="IPR034687">
    <property type="entry name" value="ELP3-like"/>
</dbReference>
<evidence type="ECO:0000256" key="14">
    <source>
        <dbReference type="ARBA" id="ARBA00023004"/>
    </source>
</evidence>
<evidence type="ECO:0000256" key="16">
    <source>
        <dbReference type="ARBA" id="ARBA00023315"/>
    </source>
</evidence>
<keyword evidence="11" id="KW-0819">tRNA processing</keyword>
<evidence type="ECO:0000313" key="23">
    <source>
        <dbReference type="Proteomes" id="UP001438707"/>
    </source>
</evidence>
<evidence type="ECO:0000256" key="10">
    <source>
        <dbReference type="ARBA" id="ARBA00022691"/>
    </source>
</evidence>
<evidence type="ECO:0000256" key="8">
    <source>
        <dbReference type="ARBA" id="ARBA00022640"/>
    </source>
</evidence>
<dbReference type="SUPFAM" id="SSF55729">
    <property type="entry name" value="Acyl-CoA N-acyltransferases (Nat)"/>
    <property type="match status" value="1"/>
</dbReference>
<dbReference type="GO" id="GO:0002926">
    <property type="term" value="P:tRNA wobble base 5-methoxycarbonylmethyl-2-thiouridinylation"/>
    <property type="evidence" value="ECO:0007669"/>
    <property type="project" value="TreeGrafter"/>
</dbReference>
<dbReference type="GO" id="GO:0106261">
    <property type="term" value="F:tRNA uridine(34) acetyltransferase activity"/>
    <property type="evidence" value="ECO:0007669"/>
    <property type="project" value="UniProtKB-EC"/>
</dbReference>
<name>A0AAW1R4B4_9CHLO</name>
<dbReference type="SFLD" id="SFLDS00029">
    <property type="entry name" value="Radical_SAM"/>
    <property type="match status" value="1"/>
</dbReference>
<evidence type="ECO:0000256" key="18">
    <source>
        <dbReference type="ARBA" id="ARBA00044771"/>
    </source>
</evidence>
<dbReference type="PANTHER" id="PTHR11135:SF0">
    <property type="entry name" value="ELONGATOR COMPLEX PROTEIN 3"/>
    <property type="match status" value="1"/>
</dbReference>
<dbReference type="PANTHER" id="PTHR11135">
    <property type="entry name" value="HISTONE ACETYLTRANSFERASE-RELATED"/>
    <property type="match status" value="1"/>
</dbReference>
<evidence type="ECO:0000256" key="13">
    <source>
        <dbReference type="ARBA" id="ARBA00022884"/>
    </source>
</evidence>
<dbReference type="InterPro" id="IPR056591">
    <property type="entry name" value="ELP3-like_N"/>
</dbReference>
<evidence type="ECO:0000256" key="11">
    <source>
        <dbReference type="ARBA" id="ARBA00022694"/>
    </source>
</evidence>
<dbReference type="PROSITE" id="PS51918">
    <property type="entry name" value="RADICAL_SAM"/>
    <property type="match status" value="1"/>
</dbReference>
<dbReference type="InterPro" id="IPR039661">
    <property type="entry name" value="ELP3"/>
</dbReference>
<comment type="similarity">
    <text evidence="4">Belongs to the ELP3 family.</text>
</comment>
<keyword evidence="14" id="KW-0408">Iron</keyword>
<comment type="cofactor">
    <cofactor evidence="1">
        <name>[4Fe-4S] cluster</name>
        <dbReference type="ChEBI" id="CHEBI:49883"/>
    </cofactor>
</comment>
<evidence type="ECO:0000313" key="22">
    <source>
        <dbReference type="EMBL" id="KAK9828353.1"/>
    </source>
</evidence>
<dbReference type="SFLD" id="SFLDG01086">
    <property type="entry name" value="elongater_protein-like"/>
    <property type="match status" value="1"/>
</dbReference>
<dbReference type="InterPro" id="IPR032432">
    <property type="entry name" value="Radical_SAM_C"/>
</dbReference>
<dbReference type="Pfam" id="PF23613">
    <property type="entry name" value="ELP3_N"/>
    <property type="match status" value="1"/>
</dbReference>
<dbReference type="CDD" id="cd01335">
    <property type="entry name" value="Radical_SAM"/>
    <property type="match status" value="1"/>
</dbReference>
<comment type="catalytic activity">
    <reaction evidence="19">
        <text>uridine(34) in tRNA + acetyl-CoA + S-adenosyl-L-methionine + H2O = 5-(carboxymethyl)uridine(34) in tRNA + 5'-deoxyadenosine + L-methionine + CoA + 2 H(+)</text>
        <dbReference type="Rhea" id="RHEA:61020"/>
        <dbReference type="Rhea" id="RHEA-COMP:10407"/>
        <dbReference type="Rhea" id="RHEA-COMP:11727"/>
        <dbReference type="ChEBI" id="CHEBI:15377"/>
        <dbReference type="ChEBI" id="CHEBI:15378"/>
        <dbReference type="ChEBI" id="CHEBI:17319"/>
        <dbReference type="ChEBI" id="CHEBI:57287"/>
        <dbReference type="ChEBI" id="CHEBI:57288"/>
        <dbReference type="ChEBI" id="CHEBI:57844"/>
        <dbReference type="ChEBI" id="CHEBI:59789"/>
        <dbReference type="ChEBI" id="CHEBI:65315"/>
        <dbReference type="ChEBI" id="CHEBI:74882"/>
        <dbReference type="EC" id="2.3.1.311"/>
    </reaction>
    <physiologicalReaction direction="left-to-right" evidence="19">
        <dbReference type="Rhea" id="RHEA:61021"/>
    </physiologicalReaction>
</comment>
<evidence type="ECO:0000259" key="20">
    <source>
        <dbReference type="PROSITE" id="PS51186"/>
    </source>
</evidence>
<dbReference type="GO" id="GO:0033588">
    <property type="term" value="C:elongator holoenzyme complex"/>
    <property type="evidence" value="ECO:0007669"/>
    <property type="project" value="TreeGrafter"/>
</dbReference>
<feature type="domain" description="Radical SAM core" evidence="21">
    <location>
        <begin position="101"/>
        <end position="391"/>
    </location>
</feature>
<evidence type="ECO:0000256" key="5">
    <source>
        <dbReference type="ARBA" id="ARBA00020266"/>
    </source>
</evidence>
<keyword evidence="12" id="KW-0479">Metal-binding</keyword>
<sequence length="779" mass="87200">MGVQFDPDDETSVFSVKQQRNKKGRIVLPPEEARVKALSEIVEQLVTSVSQNKDVDLNLIKKTAASKYSLAKAPKLVDIISAVPEEQRAVLLPRLKAKPVRTASGIAVVAVMSKPHRCPHIATTGNICVYCPGGPDSDFEYSTQSYTGYEPTSMRAIRARYHPYVQARTRVDQLRKLGHSVDKVEFILMGGTFMSLPLDYRDYFVRNLHDALSGHSSASVHEAVRFSEQSRTKCIGLTIETRPDYCLTPHLTQMLSYGCTRLEIGLQSTYEDVARDTNRGHTVAAVGECFQMAKNAGFKVIAHMMPDLPNVGWERDMESFREFFENPAFRSDGLKVYPTLVIRGTGLYELWKKGLYRNYDPVQLVDLVARILSLVPPWVRIYRIQRDIPMPLVSSGVEKGNLRELALARMAALGLQCRDVRTREAGIQDIHHQVQPTEVELVRRDYTANGGWETFLAYEDPRQDILVGLLRLRRVSGPGRQRQPELQGRASMVRELHVYGTAVAVHARDASKHQHQGYGTLLMKEAERIARTEHHSDKLAVISGVGTRHYYRKLGYHLEGSASAGQLRSLPSQCLSPARIHSKQASARQQQTAPQAIGNLFKSKDVKREEAKSQLLEAIQPLQRGVTATEEDEASIEQLASAVEKLNPTSKPLSSSLINGRWELVYTTSASILGKNKLPFLRPSGPIYQLIDAENLRAANEETAPFYNKVSAELIPESDSRVAVQFKQFKVLNTVSINAPDSARGWLDTTYLDSQMRISRGDRGNLFVLLMNDSELRPA</sequence>
<dbReference type="GO" id="GO:0000049">
    <property type="term" value="F:tRNA binding"/>
    <property type="evidence" value="ECO:0007669"/>
    <property type="project" value="UniProtKB-KW"/>
</dbReference>
<keyword evidence="6" id="KW-0004">4Fe-4S</keyword>